<name>A0A1Z4N4W5_9CYAN</name>
<dbReference type="RefSeq" id="WP_096579947.1">
    <property type="nucleotide sequence ID" value="NZ_CAWNJS010000001.1"/>
</dbReference>
<evidence type="ECO:0000256" key="1">
    <source>
        <dbReference type="SAM" id="Phobius"/>
    </source>
</evidence>
<feature type="transmembrane region" description="Helical" evidence="1">
    <location>
        <begin position="7"/>
        <end position="24"/>
    </location>
</feature>
<keyword evidence="1" id="KW-1133">Transmembrane helix</keyword>
<dbReference type="KEGG" id="ttq:NIES37_47890"/>
<protein>
    <submittedName>
        <fullName evidence="2">Uncharacterized protein</fullName>
    </submittedName>
</protein>
<dbReference type="Proteomes" id="UP000218785">
    <property type="component" value="Chromosome"/>
</dbReference>
<dbReference type="EMBL" id="AP018248">
    <property type="protein sequence ID" value="BAZ00793.1"/>
    <property type="molecule type" value="Genomic_DNA"/>
</dbReference>
<feature type="transmembrane region" description="Helical" evidence="1">
    <location>
        <begin position="36"/>
        <end position="55"/>
    </location>
</feature>
<keyword evidence="1" id="KW-0812">Transmembrane</keyword>
<dbReference type="AlphaFoldDB" id="A0A1Z4N4W5"/>
<reference evidence="2 3" key="1">
    <citation type="submission" date="2017-06" db="EMBL/GenBank/DDBJ databases">
        <title>Genome sequencing of cyanobaciteial culture collection at National Institute for Environmental Studies (NIES).</title>
        <authorList>
            <person name="Hirose Y."/>
            <person name="Shimura Y."/>
            <person name="Fujisawa T."/>
            <person name="Nakamura Y."/>
            <person name="Kawachi M."/>
        </authorList>
    </citation>
    <scope>NUCLEOTIDE SEQUENCE [LARGE SCALE GENOMIC DNA]</scope>
    <source>
        <strain evidence="2 3">NIES-37</strain>
    </source>
</reference>
<gene>
    <name evidence="2" type="ORF">NIES37_47890</name>
</gene>
<accession>A0A1Z4N4W5</accession>
<organism evidence="2 3">
    <name type="scientific">Tolypothrix tenuis PCC 7101</name>
    <dbReference type="NCBI Taxonomy" id="231146"/>
    <lineage>
        <taxon>Bacteria</taxon>
        <taxon>Bacillati</taxon>
        <taxon>Cyanobacteriota</taxon>
        <taxon>Cyanophyceae</taxon>
        <taxon>Nostocales</taxon>
        <taxon>Tolypothrichaceae</taxon>
        <taxon>Tolypothrix</taxon>
    </lineage>
</organism>
<sequence length="64" mass="7148">MENKLGLLLKVFILSIVLSFFIKYAAPGLRIPGTDVVALIMVLSPATIMAIALLWRFQRMKSQV</sequence>
<keyword evidence="1" id="KW-0472">Membrane</keyword>
<proteinExistence type="predicted"/>
<keyword evidence="3" id="KW-1185">Reference proteome</keyword>
<evidence type="ECO:0000313" key="3">
    <source>
        <dbReference type="Proteomes" id="UP000218785"/>
    </source>
</evidence>
<evidence type="ECO:0000313" key="2">
    <source>
        <dbReference type="EMBL" id="BAZ00793.1"/>
    </source>
</evidence>